<organism evidence="1 2">
    <name type="scientific">Amphritea atlantica</name>
    <dbReference type="NCBI Taxonomy" id="355243"/>
    <lineage>
        <taxon>Bacteria</taxon>
        <taxon>Pseudomonadati</taxon>
        <taxon>Pseudomonadota</taxon>
        <taxon>Gammaproteobacteria</taxon>
        <taxon>Oceanospirillales</taxon>
        <taxon>Oceanospirillaceae</taxon>
        <taxon>Amphritea</taxon>
    </lineage>
</organism>
<dbReference type="Proteomes" id="UP001059950">
    <property type="component" value="Chromosome"/>
</dbReference>
<accession>A0ABY5GXI7</accession>
<evidence type="ECO:0000313" key="1">
    <source>
        <dbReference type="EMBL" id="UTW04508.1"/>
    </source>
</evidence>
<evidence type="ECO:0000313" key="2">
    <source>
        <dbReference type="Proteomes" id="UP001059950"/>
    </source>
</evidence>
<protein>
    <submittedName>
        <fullName evidence="1">Uncharacterized protein</fullName>
    </submittedName>
</protein>
<name>A0ABY5GXI7_9GAMM</name>
<sequence length="192" mass="21658">MGRIKAELRVYATADGQYATMRYVSLRNFDLYTGTRFAPPFDDDKFFRASYHATGQNHLHIPVSPWRSIGEPGDKPSEFSEKRHITGGGGDLRMLHWTETPPKQNTARRKSLILDITEIPVQRCNPEVWIVEPNRPELVQEIHDEYSGPGCEVVAMLHADWCKPEIVIAVWKLNDEAQAALERSISAGASGN</sequence>
<keyword evidence="2" id="KW-1185">Reference proteome</keyword>
<dbReference type="EMBL" id="CP073344">
    <property type="protein sequence ID" value="UTW04508.1"/>
    <property type="molecule type" value="Genomic_DNA"/>
</dbReference>
<reference evidence="1" key="1">
    <citation type="submission" date="2021-04" db="EMBL/GenBank/DDBJ databases">
        <title>Oceanospirillales bacteria with DddD are important DMSP degraders in coastal seawater.</title>
        <authorList>
            <person name="Liu J."/>
        </authorList>
    </citation>
    <scope>NUCLEOTIDE SEQUENCE</scope>
    <source>
        <strain evidence="1">GY6</strain>
    </source>
</reference>
<proteinExistence type="predicted"/>
<gene>
    <name evidence="1" type="ORF">KDX31_05745</name>
</gene>